<dbReference type="CDD" id="cd17323">
    <property type="entry name" value="MFS_Tpo1_MDR_like"/>
    <property type="match status" value="1"/>
</dbReference>
<dbReference type="AlphaFoldDB" id="A0A0D2AAH6"/>
<dbReference type="EMBL" id="KN847344">
    <property type="protein sequence ID" value="KIW37361.1"/>
    <property type="molecule type" value="Genomic_DNA"/>
</dbReference>
<dbReference type="InterPro" id="IPR011701">
    <property type="entry name" value="MFS"/>
</dbReference>
<name>A0A0D2AAH6_9EURO</name>
<evidence type="ECO:0008006" key="9">
    <source>
        <dbReference type="Google" id="ProtNLM"/>
    </source>
</evidence>
<feature type="transmembrane region" description="Helical" evidence="6">
    <location>
        <begin position="339"/>
        <end position="357"/>
    </location>
</feature>
<dbReference type="GO" id="GO:1990961">
    <property type="term" value="P:xenobiotic detoxification by transmembrane export across the plasma membrane"/>
    <property type="evidence" value="ECO:0007669"/>
    <property type="project" value="TreeGrafter"/>
</dbReference>
<feature type="transmembrane region" description="Helical" evidence="6">
    <location>
        <begin position="250"/>
        <end position="269"/>
    </location>
</feature>
<reference evidence="7 8" key="1">
    <citation type="submission" date="2015-01" db="EMBL/GenBank/DDBJ databases">
        <title>The Genome Sequence of Exophiala oligosperma CBS72588.</title>
        <authorList>
            <consortium name="The Broad Institute Genomics Platform"/>
            <person name="Cuomo C."/>
            <person name="de Hoog S."/>
            <person name="Gorbushina A."/>
            <person name="Stielow B."/>
            <person name="Teixiera M."/>
            <person name="Abouelleil A."/>
            <person name="Chapman S.B."/>
            <person name="Priest M."/>
            <person name="Young S.K."/>
            <person name="Wortman J."/>
            <person name="Nusbaum C."/>
            <person name="Birren B."/>
        </authorList>
    </citation>
    <scope>NUCLEOTIDE SEQUENCE [LARGE SCALE GENOMIC DNA]</scope>
    <source>
        <strain evidence="7 8">CBS 72588</strain>
    </source>
</reference>
<gene>
    <name evidence="7" type="ORF">PV06_10405</name>
</gene>
<dbReference type="InterPro" id="IPR036259">
    <property type="entry name" value="MFS_trans_sf"/>
</dbReference>
<dbReference type="RefSeq" id="XP_016257577.1">
    <property type="nucleotide sequence ID" value="XM_016411957.1"/>
</dbReference>
<feature type="transmembrane region" description="Helical" evidence="6">
    <location>
        <begin position="181"/>
        <end position="201"/>
    </location>
</feature>
<evidence type="ECO:0000256" key="2">
    <source>
        <dbReference type="ARBA" id="ARBA00022692"/>
    </source>
</evidence>
<feature type="compositionally biased region" description="Polar residues" evidence="5">
    <location>
        <begin position="60"/>
        <end position="78"/>
    </location>
</feature>
<dbReference type="PANTHER" id="PTHR23502:SF23">
    <property type="entry name" value="FLUCONAZOLE RESISTANCE PROTEIN 1"/>
    <property type="match status" value="1"/>
</dbReference>
<dbReference type="STRING" id="215243.A0A0D2AAH6"/>
<feature type="transmembrane region" description="Helical" evidence="6">
    <location>
        <begin position="456"/>
        <end position="480"/>
    </location>
</feature>
<dbReference type="VEuPathDB" id="FungiDB:PV06_10405"/>
<keyword evidence="2 6" id="KW-0812">Transmembrane</keyword>
<feature type="transmembrane region" description="Helical" evidence="6">
    <location>
        <begin position="221"/>
        <end position="238"/>
    </location>
</feature>
<dbReference type="PANTHER" id="PTHR23502">
    <property type="entry name" value="MAJOR FACILITATOR SUPERFAMILY"/>
    <property type="match status" value="1"/>
</dbReference>
<protein>
    <recommendedName>
        <fullName evidence="9">Major facilitator superfamily (MFS) profile domain-containing protein</fullName>
    </recommendedName>
</protein>
<dbReference type="GO" id="GO:0015244">
    <property type="term" value="F:fluconazole transmembrane transporter activity"/>
    <property type="evidence" value="ECO:0007669"/>
    <property type="project" value="TreeGrafter"/>
</dbReference>
<feature type="transmembrane region" description="Helical" evidence="6">
    <location>
        <begin position="496"/>
        <end position="515"/>
    </location>
</feature>
<accession>A0A0D2AAH6</accession>
<feature type="transmembrane region" description="Helical" evidence="6">
    <location>
        <begin position="308"/>
        <end position="327"/>
    </location>
</feature>
<dbReference type="Pfam" id="PF07690">
    <property type="entry name" value="MFS_1"/>
    <property type="match status" value="1"/>
</dbReference>
<dbReference type="SUPFAM" id="SSF103473">
    <property type="entry name" value="MFS general substrate transporter"/>
    <property type="match status" value="1"/>
</dbReference>
<comment type="subcellular location">
    <subcellularLocation>
        <location evidence="1">Membrane</location>
        <topology evidence="1">Multi-pass membrane protein</topology>
    </subcellularLocation>
</comment>
<dbReference type="Gene3D" id="1.20.1250.20">
    <property type="entry name" value="MFS general substrate transporter like domains"/>
    <property type="match status" value="1"/>
</dbReference>
<evidence type="ECO:0000313" key="8">
    <source>
        <dbReference type="Proteomes" id="UP000053342"/>
    </source>
</evidence>
<dbReference type="HOGENOM" id="CLU_008455_11_1_1"/>
<dbReference type="OrthoDB" id="3357846at2759"/>
<dbReference type="GeneID" id="27362479"/>
<evidence type="ECO:0000256" key="1">
    <source>
        <dbReference type="ARBA" id="ARBA00004141"/>
    </source>
</evidence>
<sequence length="624" mass="68751">MSSTSVTDFIQDSPLGQALRFLTKGKLFAFPEDDPNFKIPWEEASVSEKEQEIEAAETALASSRVASHQTSTSVSRHASNVDKKENDDDIEARVPGLTTIPTSHSSAARSAIGPVTTRTLTRERTIPYSRERFEVEEQEAIERRQSSIIVPQRTSDGVILVDWYTTDDPANPQNWNSWKKAWAGLIIFMYTFDVYMASAIYTSAEGMVMEKFGVGQSKASLGLSMYVLGYGIGPMLFSPLSELPIIGRNIPYIISFGLFVILCVPTALANSYATLLVLRFLTGFMGSPCLATGGATMGDMYGLLKLPYALTAWVAAAFSAPATGPLLSGFSVVAESWRWALWEVLWCAAPIFILMFASMPETSASNILLRRAQRLRKLTGNPNLKSQGEIDQGNISFNELAINQLWKPIEICLKDPAVLFTNVYTSLIYGIYYSFFEAFPFVYIGIYGFNIGELGIVFTNIVVGCIIGIIIYVSYVYFYLEPDIKKNGLRAQEHRLVPALFAVTLMPAGLFWFGWTSEPHIHWIVSVIGITLYAVGAFILFQCIFMYLPLTYPQYAASLFAANDLCRSMLAAGAIIFAHPLYANLGIGRGISVLGGLLGGGVVGIWALWYFGAGLRARSKFAVQ</sequence>
<organism evidence="7 8">
    <name type="scientific">Exophiala oligosperma</name>
    <dbReference type="NCBI Taxonomy" id="215243"/>
    <lineage>
        <taxon>Eukaryota</taxon>
        <taxon>Fungi</taxon>
        <taxon>Dikarya</taxon>
        <taxon>Ascomycota</taxon>
        <taxon>Pezizomycotina</taxon>
        <taxon>Eurotiomycetes</taxon>
        <taxon>Chaetothyriomycetidae</taxon>
        <taxon>Chaetothyriales</taxon>
        <taxon>Herpotrichiellaceae</taxon>
        <taxon>Exophiala</taxon>
    </lineage>
</organism>
<evidence type="ECO:0000256" key="5">
    <source>
        <dbReference type="SAM" id="MobiDB-lite"/>
    </source>
</evidence>
<evidence type="ECO:0000256" key="3">
    <source>
        <dbReference type="ARBA" id="ARBA00022989"/>
    </source>
</evidence>
<feature type="transmembrane region" description="Helical" evidence="6">
    <location>
        <begin position="590"/>
        <end position="611"/>
    </location>
</feature>
<dbReference type="FunFam" id="1.20.1250.20:FF:000011">
    <property type="entry name" value="MFS multidrug transporter, putative"/>
    <property type="match status" value="1"/>
</dbReference>
<feature type="transmembrane region" description="Helical" evidence="6">
    <location>
        <begin position="521"/>
        <end position="548"/>
    </location>
</feature>
<keyword evidence="4 6" id="KW-0472">Membrane</keyword>
<dbReference type="Proteomes" id="UP000053342">
    <property type="component" value="Unassembled WGS sequence"/>
</dbReference>
<evidence type="ECO:0000256" key="4">
    <source>
        <dbReference type="ARBA" id="ARBA00023136"/>
    </source>
</evidence>
<proteinExistence type="predicted"/>
<evidence type="ECO:0000256" key="6">
    <source>
        <dbReference type="SAM" id="Phobius"/>
    </source>
</evidence>
<keyword evidence="8" id="KW-1185">Reference proteome</keyword>
<feature type="region of interest" description="Disordered" evidence="5">
    <location>
        <begin position="59"/>
        <end position="86"/>
    </location>
</feature>
<dbReference type="GO" id="GO:0005886">
    <property type="term" value="C:plasma membrane"/>
    <property type="evidence" value="ECO:0007669"/>
    <property type="project" value="TreeGrafter"/>
</dbReference>
<evidence type="ECO:0000313" key="7">
    <source>
        <dbReference type="EMBL" id="KIW37361.1"/>
    </source>
</evidence>
<keyword evidence="3 6" id="KW-1133">Transmembrane helix</keyword>